<keyword evidence="3" id="KW-1185">Reference proteome</keyword>
<gene>
    <name evidence="2" type="ORF">Vafri_16358</name>
</gene>
<comment type="caution">
    <text evidence="2">The sequence shown here is derived from an EMBL/GenBank/DDBJ whole genome shotgun (WGS) entry which is preliminary data.</text>
</comment>
<accession>A0A8J4BI73</accession>
<protein>
    <submittedName>
        <fullName evidence="2">Uncharacterized protein</fullName>
    </submittedName>
</protein>
<feature type="compositionally biased region" description="Polar residues" evidence="1">
    <location>
        <begin position="144"/>
        <end position="154"/>
    </location>
</feature>
<evidence type="ECO:0000313" key="3">
    <source>
        <dbReference type="Proteomes" id="UP000747399"/>
    </source>
</evidence>
<dbReference type="AlphaFoldDB" id="A0A8J4BI73"/>
<sequence length="189" mass="19657">MGRPEIHTGDILQTPSPVLTAPAGMGASASTRLDGGGTRTAASPATAPMRAATVYWPLLAAAPLPPPPLLAAHACSSSSETSANRIVETESSDPGRRGCDADGDADTTGRRPSSEISSCVNKPWRSAATATHPRQYAAAPRTRPSPSLPLTETGESPRLQLSPPTPEWVPMRSRIVPMTPLSSEAGICW</sequence>
<organism evidence="2 3">
    <name type="scientific">Volvox africanus</name>
    <dbReference type="NCBI Taxonomy" id="51714"/>
    <lineage>
        <taxon>Eukaryota</taxon>
        <taxon>Viridiplantae</taxon>
        <taxon>Chlorophyta</taxon>
        <taxon>core chlorophytes</taxon>
        <taxon>Chlorophyceae</taxon>
        <taxon>CS clade</taxon>
        <taxon>Chlamydomonadales</taxon>
        <taxon>Volvocaceae</taxon>
        <taxon>Volvox</taxon>
    </lineage>
</organism>
<dbReference type="EMBL" id="BNCO01000049">
    <property type="protein sequence ID" value="GIL62057.1"/>
    <property type="molecule type" value="Genomic_DNA"/>
</dbReference>
<dbReference type="Proteomes" id="UP000747399">
    <property type="component" value="Unassembled WGS sequence"/>
</dbReference>
<feature type="compositionally biased region" description="Polar residues" evidence="1">
    <location>
        <begin position="75"/>
        <end position="84"/>
    </location>
</feature>
<name>A0A8J4BI73_9CHLO</name>
<evidence type="ECO:0000313" key="2">
    <source>
        <dbReference type="EMBL" id="GIL62057.1"/>
    </source>
</evidence>
<feature type="region of interest" description="Disordered" evidence="1">
    <location>
        <begin position="1"/>
        <end position="45"/>
    </location>
</feature>
<evidence type="ECO:0000256" key="1">
    <source>
        <dbReference type="SAM" id="MobiDB-lite"/>
    </source>
</evidence>
<reference evidence="2" key="1">
    <citation type="journal article" date="2021" name="Proc. Natl. Acad. Sci. U.S.A.">
        <title>Three genomes in the algal genus Volvox reveal the fate of a haploid sex-determining region after a transition to homothallism.</title>
        <authorList>
            <person name="Yamamoto K."/>
            <person name="Hamaji T."/>
            <person name="Kawai-Toyooka H."/>
            <person name="Matsuzaki R."/>
            <person name="Takahashi F."/>
            <person name="Nishimura Y."/>
            <person name="Kawachi M."/>
            <person name="Noguchi H."/>
            <person name="Minakuchi Y."/>
            <person name="Umen J.G."/>
            <person name="Toyoda A."/>
            <person name="Nozaki H."/>
        </authorList>
    </citation>
    <scope>NUCLEOTIDE SEQUENCE</scope>
    <source>
        <strain evidence="2">NIES-3780</strain>
    </source>
</reference>
<feature type="region of interest" description="Disordered" evidence="1">
    <location>
        <begin position="72"/>
        <end position="170"/>
    </location>
</feature>
<proteinExistence type="predicted"/>